<dbReference type="EMBL" id="CABFNQ020000731">
    <property type="protein sequence ID" value="CAH0028277.1"/>
    <property type="molecule type" value="Genomic_DNA"/>
</dbReference>
<dbReference type="PANTHER" id="PTHR11474:SF125">
    <property type="entry name" value="N-ACETYL-6-HYDROXYTRYPTOPHAN OXIDASE IVOB-RELATED"/>
    <property type="match status" value="1"/>
</dbReference>
<feature type="region of interest" description="Disordered" evidence="3">
    <location>
        <begin position="268"/>
        <end position="295"/>
    </location>
</feature>
<keyword evidence="4" id="KW-0732">Signal</keyword>
<name>A0A9N9VL20_9HYPO</name>
<dbReference type="GO" id="GO:0046872">
    <property type="term" value="F:metal ion binding"/>
    <property type="evidence" value="ECO:0007669"/>
    <property type="project" value="UniProtKB-KW"/>
</dbReference>
<sequence length="484" mass="53596">MRASSLLAVALISLALAQPHVKFREEGSEEQQIAKLIEEIKADVLQSLDESVETMRKRGEQASCNARNIVFRREYGSLSKQERLGYIEAVKCLQKLPARTPQSEAAGAKSRFDDFVVVHIQPTLDIHFSGVFQPWHRWFLHRYEKALRDECGYMGYQPYWDWAKSHTATEKSPVFNGDSYSLGGNGDSIPHQGPVIVPPARLGGGSIQLPAGVGGGFVTTGPFANVTINLGPTEQLEGKNILPSVSEDPELSRPSMFPCKPSNATHEETAVSESVVSNCKSPPASSVSSSSVSTATDGGFGGGSLFDVPPPPKLDGNEKEKTCPYCYLVLPAKTFSTVKRWERHLVEDLQPYICLFANCSLPGKTYSSFKAWQRHLSQPHYRSWHCSLHPKDGSSDGADDEALTFDSLLKFKTHLRIFHLDLDPSSVEDSFRHGHQLAALPQWCFVCFEALPQTASLLKHMANHFKSMSCWRCLGATTSLKRKR</sequence>
<evidence type="ECO:0000259" key="5">
    <source>
        <dbReference type="Pfam" id="PF00264"/>
    </source>
</evidence>
<protein>
    <recommendedName>
        <fullName evidence="5">Tyrosinase copper-binding domain-containing protein</fullName>
    </recommendedName>
</protein>
<feature type="compositionally biased region" description="Low complexity" evidence="3">
    <location>
        <begin position="281"/>
        <end position="295"/>
    </location>
</feature>
<keyword evidence="1" id="KW-0479">Metal-binding</keyword>
<dbReference type="PANTHER" id="PTHR11474">
    <property type="entry name" value="TYROSINASE FAMILY MEMBER"/>
    <property type="match status" value="1"/>
</dbReference>
<feature type="domain" description="Tyrosinase copper-binding" evidence="5">
    <location>
        <begin position="109"/>
        <end position="244"/>
    </location>
</feature>
<evidence type="ECO:0000256" key="1">
    <source>
        <dbReference type="ARBA" id="ARBA00022723"/>
    </source>
</evidence>
<dbReference type="OrthoDB" id="20872at2759"/>
<keyword evidence="2" id="KW-0560">Oxidoreductase</keyword>
<dbReference type="AlphaFoldDB" id="A0A9N9VL20"/>
<dbReference type="Pfam" id="PF00264">
    <property type="entry name" value="Tyrosinase"/>
    <property type="match status" value="1"/>
</dbReference>
<reference evidence="6" key="1">
    <citation type="submission" date="2021-10" db="EMBL/GenBank/DDBJ databases">
        <authorList>
            <person name="Piombo E."/>
        </authorList>
    </citation>
    <scope>NUCLEOTIDE SEQUENCE</scope>
</reference>
<dbReference type="InterPro" id="IPR002227">
    <property type="entry name" value="Tyrosinase_Cu-bd"/>
</dbReference>
<dbReference type="InterPro" id="IPR050316">
    <property type="entry name" value="Tyrosinase/Hemocyanin"/>
</dbReference>
<dbReference type="SUPFAM" id="SSF48056">
    <property type="entry name" value="Di-copper centre-containing domain"/>
    <property type="match status" value="1"/>
</dbReference>
<feature type="signal peptide" evidence="4">
    <location>
        <begin position="1"/>
        <end position="17"/>
    </location>
</feature>
<accession>A0A9N9VL20</accession>
<dbReference type="Proteomes" id="UP000696573">
    <property type="component" value="Unassembled WGS sequence"/>
</dbReference>
<dbReference type="Gene3D" id="1.10.1280.10">
    <property type="entry name" value="Di-copper center containing domain from catechol oxidase"/>
    <property type="match status" value="1"/>
</dbReference>
<dbReference type="GO" id="GO:0016491">
    <property type="term" value="F:oxidoreductase activity"/>
    <property type="evidence" value="ECO:0007669"/>
    <property type="project" value="UniProtKB-KW"/>
</dbReference>
<evidence type="ECO:0000313" key="7">
    <source>
        <dbReference type="Proteomes" id="UP000696573"/>
    </source>
</evidence>
<organism evidence="6 7">
    <name type="scientific">Clonostachys rhizophaga</name>
    <dbReference type="NCBI Taxonomy" id="160324"/>
    <lineage>
        <taxon>Eukaryota</taxon>
        <taxon>Fungi</taxon>
        <taxon>Dikarya</taxon>
        <taxon>Ascomycota</taxon>
        <taxon>Pezizomycotina</taxon>
        <taxon>Sordariomycetes</taxon>
        <taxon>Hypocreomycetidae</taxon>
        <taxon>Hypocreales</taxon>
        <taxon>Bionectriaceae</taxon>
        <taxon>Clonostachys</taxon>
    </lineage>
</organism>
<feature type="compositionally biased region" description="Polar residues" evidence="3">
    <location>
        <begin position="271"/>
        <end position="280"/>
    </location>
</feature>
<evidence type="ECO:0000256" key="3">
    <source>
        <dbReference type="SAM" id="MobiDB-lite"/>
    </source>
</evidence>
<evidence type="ECO:0000313" key="6">
    <source>
        <dbReference type="EMBL" id="CAH0028277.1"/>
    </source>
</evidence>
<evidence type="ECO:0000256" key="2">
    <source>
        <dbReference type="ARBA" id="ARBA00023002"/>
    </source>
</evidence>
<dbReference type="InterPro" id="IPR008922">
    <property type="entry name" value="Di-copper_centre_dom_sf"/>
</dbReference>
<comment type="caution">
    <text evidence="6">The sequence shown here is derived from an EMBL/GenBank/DDBJ whole genome shotgun (WGS) entry which is preliminary data.</text>
</comment>
<proteinExistence type="predicted"/>
<feature type="chain" id="PRO_5040172857" description="Tyrosinase copper-binding domain-containing protein" evidence="4">
    <location>
        <begin position="18"/>
        <end position="484"/>
    </location>
</feature>
<evidence type="ECO:0000256" key="4">
    <source>
        <dbReference type="SAM" id="SignalP"/>
    </source>
</evidence>
<gene>
    <name evidence="6" type="ORF">CRHIZ90672A_00012571</name>
</gene>
<keyword evidence="7" id="KW-1185">Reference proteome</keyword>